<dbReference type="RefSeq" id="WP_218857008.1">
    <property type="nucleotide sequence ID" value="NZ_BAAAPX010000001.1"/>
</dbReference>
<protein>
    <submittedName>
        <fullName evidence="7">AcrR family transcriptional regulator</fullName>
    </submittedName>
</protein>
<dbReference type="Pfam" id="PF00440">
    <property type="entry name" value="TetR_N"/>
    <property type="match status" value="1"/>
</dbReference>
<dbReference type="GO" id="GO:0000976">
    <property type="term" value="F:transcription cis-regulatory region binding"/>
    <property type="evidence" value="ECO:0007669"/>
    <property type="project" value="TreeGrafter"/>
</dbReference>
<dbReference type="InterPro" id="IPR050109">
    <property type="entry name" value="HTH-type_TetR-like_transc_reg"/>
</dbReference>
<evidence type="ECO:0000256" key="3">
    <source>
        <dbReference type="ARBA" id="ARBA00023163"/>
    </source>
</evidence>
<dbReference type="PANTHER" id="PTHR30055:SF234">
    <property type="entry name" value="HTH-TYPE TRANSCRIPTIONAL REGULATOR BETI"/>
    <property type="match status" value="1"/>
</dbReference>
<evidence type="ECO:0000256" key="2">
    <source>
        <dbReference type="ARBA" id="ARBA00023125"/>
    </source>
</evidence>
<organism evidence="7 8">
    <name type="scientific">Leifsonia soli</name>
    <dbReference type="NCBI Taxonomy" id="582665"/>
    <lineage>
        <taxon>Bacteria</taxon>
        <taxon>Bacillati</taxon>
        <taxon>Actinomycetota</taxon>
        <taxon>Actinomycetes</taxon>
        <taxon>Micrococcales</taxon>
        <taxon>Microbacteriaceae</taxon>
        <taxon>Leifsonia</taxon>
    </lineage>
</organism>
<dbReference type="EMBL" id="JACCBJ010000001">
    <property type="protein sequence ID" value="NYD73116.1"/>
    <property type="molecule type" value="Genomic_DNA"/>
</dbReference>
<dbReference type="Gene3D" id="1.10.357.10">
    <property type="entry name" value="Tetracycline Repressor, domain 2"/>
    <property type="match status" value="1"/>
</dbReference>
<evidence type="ECO:0000259" key="6">
    <source>
        <dbReference type="PROSITE" id="PS50977"/>
    </source>
</evidence>
<gene>
    <name evidence="7" type="ORF">BJ963_000635</name>
</gene>
<evidence type="ECO:0000256" key="5">
    <source>
        <dbReference type="SAM" id="MobiDB-lite"/>
    </source>
</evidence>
<dbReference type="Proteomes" id="UP000589620">
    <property type="component" value="Unassembled WGS sequence"/>
</dbReference>
<accession>A0A852SVK8</accession>
<dbReference type="InterPro" id="IPR001647">
    <property type="entry name" value="HTH_TetR"/>
</dbReference>
<dbReference type="PANTHER" id="PTHR30055">
    <property type="entry name" value="HTH-TYPE TRANSCRIPTIONAL REGULATOR RUTR"/>
    <property type="match status" value="1"/>
</dbReference>
<evidence type="ECO:0000256" key="4">
    <source>
        <dbReference type="PROSITE-ProRule" id="PRU00335"/>
    </source>
</evidence>
<keyword evidence="1" id="KW-0805">Transcription regulation</keyword>
<feature type="DNA-binding region" description="H-T-H motif" evidence="4">
    <location>
        <begin position="60"/>
        <end position="79"/>
    </location>
</feature>
<keyword evidence="8" id="KW-1185">Reference proteome</keyword>
<evidence type="ECO:0000313" key="8">
    <source>
        <dbReference type="Proteomes" id="UP000589620"/>
    </source>
</evidence>
<name>A0A852SVK8_9MICO</name>
<dbReference type="GO" id="GO:0003700">
    <property type="term" value="F:DNA-binding transcription factor activity"/>
    <property type="evidence" value="ECO:0007669"/>
    <property type="project" value="TreeGrafter"/>
</dbReference>
<feature type="compositionally biased region" description="Low complexity" evidence="5">
    <location>
        <begin position="12"/>
        <end position="21"/>
    </location>
</feature>
<dbReference type="SUPFAM" id="SSF46689">
    <property type="entry name" value="Homeodomain-like"/>
    <property type="match status" value="1"/>
</dbReference>
<evidence type="ECO:0000313" key="7">
    <source>
        <dbReference type="EMBL" id="NYD73116.1"/>
    </source>
</evidence>
<dbReference type="PROSITE" id="PS50977">
    <property type="entry name" value="HTH_TETR_2"/>
    <property type="match status" value="1"/>
</dbReference>
<proteinExistence type="predicted"/>
<dbReference type="PRINTS" id="PR00455">
    <property type="entry name" value="HTHTETR"/>
</dbReference>
<keyword evidence="3" id="KW-0804">Transcription</keyword>
<dbReference type="InterPro" id="IPR009057">
    <property type="entry name" value="Homeodomain-like_sf"/>
</dbReference>
<comment type="caution">
    <text evidence="7">The sequence shown here is derived from an EMBL/GenBank/DDBJ whole genome shotgun (WGS) entry which is preliminary data.</text>
</comment>
<dbReference type="AlphaFoldDB" id="A0A852SVK8"/>
<feature type="region of interest" description="Disordered" evidence="5">
    <location>
        <begin position="1"/>
        <end position="32"/>
    </location>
</feature>
<keyword evidence="2 4" id="KW-0238">DNA-binding</keyword>
<feature type="compositionally biased region" description="Pro residues" evidence="5">
    <location>
        <begin position="1"/>
        <end position="11"/>
    </location>
</feature>
<sequence>MPSAPASPSPASPGAASPAPGASGGGVASAGAPAVPVSARDRVLDAFEELLAEQSERAATLDAVAARAGVSKGGLLYHFASKEALAAGVLDRFAALIDDDLAAMRAAPDGPVDYFLRTSIPTDSRFERAIVAIARLAQAADPRARDALASAQRRWLEVLQEAVGDPLVARTIMLIGDGMYYNTALLPAANNVLRDETDIDDLVALIRRFAGDA</sequence>
<feature type="domain" description="HTH tetR-type" evidence="6">
    <location>
        <begin position="37"/>
        <end position="97"/>
    </location>
</feature>
<evidence type="ECO:0000256" key="1">
    <source>
        <dbReference type="ARBA" id="ARBA00023015"/>
    </source>
</evidence>
<reference evidence="7 8" key="1">
    <citation type="submission" date="2020-07" db="EMBL/GenBank/DDBJ databases">
        <title>Sequencing the genomes of 1000 actinobacteria strains.</title>
        <authorList>
            <person name="Klenk H.-P."/>
        </authorList>
    </citation>
    <scope>NUCLEOTIDE SEQUENCE [LARGE SCALE GENOMIC DNA]</scope>
    <source>
        <strain evidence="7 8">DSM 23871</strain>
    </source>
</reference>